<dbReference type="InterPro" id="IPR003690">
    <property type="entry name" value="MTERF"/>
</dbReference>
<keyword evidence="2" id="KW-0809">Transit peptide</keyword>
<dbReference type="Proteomes" id="UP001153069">
    <property type="component" value="Unassembled WGS sequence"/>
</dbReference>
<evidence type="ECO:0000313" key="4">
    <source>
        <dbReference type="Proteomes" id="UP001153069"/>
    </source>
</evidence>
<organism evidence="3 4">
    <name type="scientific">Seminavis robusta</name>
    <dbReference type="NCBI Taxonomy" id="568900"/>
    <lineage>
        <taxon>Eukaryota</taxon>
        <taxon>Sar</taxon>
        <taxon>Stramenopiles</taxon>
        <taxon>Ochrophyta</taxon>
        <taxon>Bacillariophyta</taxon>
        <taxon>Bacillariophyceae</taxon>
        <taxon>Bacillariophycidae</taxon>
        <taxon>Naviculales</taxon>
        <taxon>Naviculaceae</taxon>
        <taxon>Seminavis</taxon>
    </lineage>
</organism>
<dbReference type="SMART" id="SM00733">
    <property type="entry name" value="Mterf"/>
    <property type="match status" value="7"/>
</dbReference>
<dbReference type="InterPro" id="IPR038538">
    <property type="entry name" value="MTERF_sf"/>
</dbReference>
<sequence length="368" mass="41879">MTDTEIDTTLKHLQTLFNFTTTTTTTDNALGTIDFLQQHLHSDQATLKAIIKRQPLLLGFQASTLREKLDWMQETFGWNRKELLKVVSKKPVLLSLSIHDTLQPTLDWFQETLNMTNPKLLSKVLKTYPYLLLSNNTDSLAGLAEKAEWLQKRLELETTEEISKVIGKKPEIIGYSMDAMDLRIKWLQKSLDFTDSETAKLIWKDPSLLGKSPEKNLEPTLNWLVHRFGHETAKKVVSRLPSVLGRSIQDSLEPKLEYLQTKFQLDEEGVLNMIGKLPTLFSVSCSNIDNTLQFYTERYGEDKVLQHVIGNPAYLGASLKKRLLPRWEQAVELGFAAEVPIFVLAAHTPKKWAIFVESKTADKVVAAN</sequence>
<keyword evidence="4" id="KW-1185">Reference proteome</keyword>
<proteinExistence type="inferred from homology"/>
<protein>
    <submittedName>
        <fullName evidence="3">mTERF</fullName>
    </submittedName>
</protein>
<dbReference type="AlphaFoldDB" id="A0A9N8DJZ6"/>
<dbReference type="Pfam" id="PF02536">
    <property type="entry name" value="mTERF"/>
    <property type="match status" value="2"/>
</dbReference>
<dbReference type="OrthoDB" id="187447at2759"/>
<accession>A0A9N8DJZ6</accession>
<evidence type="ECO:0000256" key="1">
    <source>
        <dbReference type="ARBA" id="ARBA00007692"/>
    </source>
</evidence>
<evidence type="ECO:0000256" key="2">
    <source>
        <dbReference type="ARBA" id="ARBA00022946"/>
    </source>
</evidence>
<gene>
    <name evidence="3" type="ORF">SEMRO_163_G073340.1</name>
</gene>
<evidence type="ECO:0000313" key="3">
    <source>
        <dbReference type="EMBL" id="CAB9503370.1"/>
    </source>
</evidence>
<reference evidence="3" key="1">
    <citation type="submission" date="2020-06" db="EMBL/GenBank/DDBJ databases">
        <authorList>
            <consortium name="Plant Systems Biology data submission"/>
        </authorList>
    </citation>
    <scope>NUCLEOTIDE SEQUENCE</scope>
    <source>
        <strain evidence="3">D6</strain>
    </source>
</reference>
<name>A0A9N8DJZ6_9STRA</name>
<dbReference type="Gene3D" id="1.25.70.10">
    <property type="entry name" value="Transcription termination factor 3, mitochondrial"/>
    <property type="match status" value="1"/>
</dbReference>
<dbReference type="PANTHER" id="PTHR13068">
    <property type="entry name" value="CGI-12 PROTEIN-RELATED"/>
    <property type="match status" value="1"/>
</dbReference>
<dbReference type="EMBL" id="CAICTM010000162">
    <property type="protein sequence ID" value="CAB9503370.1"/>
    <property type="molecule type" value="Genomic_DNA"/>
</dbReference>
<dbReference type="PANTHER" id="PTHR13068:SF173">
    <property type="entry name" value="EMB|CAB62602.1"/>
    <property type="match status" value="1"/>
</dbReference>
<comment type="similarity">
    <text evidence="1">Belongs to the mTERF family.</text>
</comment>
<dbReference type="GO" id="GO:0003676">
    <property type="term" value="F:nucleic acid binding"/>
    <property type="evidence" value="ECO:0007669"/>
    <property type="project" value="InterPro"/>
</dbReference>
<comment type="caution">
    <text evidence="3">The sequence shown here is derived from an EMBL/GenBank/DDBJ whole genome shotgun (WGS) entry which is preliminary data.</text>
</comment>